<proteinExistence type="predicted"/>
<name>A0A383C5S5_9ZZZZ</name>
<dbReference type="Gene3D" id="3.20.20.70">
    <property type="entry name" value="Aldolase class I"/>
    <property type="match status" value="1"/>
</dbReference>
<protein>
    <submittedName>
        <fullName evidence="1">Uncharacterized protein</fullName>
    </submittedName>
</protein>
<sequence length="123" mass="14530">MDLDLFSHILREIRTVYTPWELNDVSFATYNEPNLDETFKEKLQIMTSMGFMYEHISNGSMITTDLTDFLIKCPQNIKQFRLNIPTLDESRWKNITGASVSVMYKMFYQLDYLFTRASQLNFG</sequence>
<evidence type="ECO:0000313" key="1">
    <source>
        <dbReference type="EMBL" id="SVE27572.1"/>
    </source>
</evidence>
<feature type="non-terminal residue" evidence="1">
    <location>
        <position position="123"/>
    </location>
</feature>
<dbReference type="AlphaFoldDB" id="A0A383C5S5"/>
<dbReference type="InterPro" id="IPR013785">
    <property type="entry name" value="Aldolase_TIM"/>
</dbReference>
<dbReference type="EMBL" id="UINC01206100">
    <property type="protein sequence ID" value="SVE27572.1"/>
    <property type="molecule type" value="Genomic_DNA"/>
</dbReference>
<gene>
    <name evidence="1" type="ORF">METZ01_LOCUS480426</name>
</gene>
<reference evidence="1" key="1">
    <citation type="submission" date="2018-05" db="EMBL/GenBank/DDBJ databases">
        <authorList>
            <person name="Lanie J.A."/>
            <person name="Ng W.-L."/>
            <person name="Kazmierczak K.M."/>
            <person name="Andrzejewski T.M."/>
            <person name="Davidsen T.M."/>
            <person name="Wayne K.J."/>
            <person name="Tettelin H."/>
            <person name="Glass J.I."/>
            <person name="Rusch D."/>
            <person name="Podicherti R."/>
            <person name="Tsui H.-C.T."/>
            <person name="Winkler M.E."/>
        </authorList>
    </citation>
    <scope>NUCLEOTIDE SEQUENCE</scope>
</reference>
<organism evidence="1">
    <name type="scientific">marine metagenome</name>
    <dbReference type="NCBI Taxonomy" id="408172"/>
    <lineage>
        <taxon>unclassified sequences</taxon>
        <taxon>metagenomes</taxon>
        <taxon>ecological metagenomes</taxon>
    </lineage>
</organism>
<accession>A0A383C5S5</accession>